<accession>A0A2P5YXN9</accession>
<evidence type="ECO:0000313" key="3">
    <source>
        <dbReference type="Proteomes" id="UP000239757"/>
    </source>
</evidence>
<dbReference type="EMBL" id="KZ662703">
    <property type="protein sequence ID" value="PPS20361.1"/>
    <property type="molecule type" value="Genomic_DNA"/>
</dbReference>
<dbReference type="AlphaFoldDB" id="A0A2P5YXN9"/>
<keyword evidence="1" id="KW-0175">Coiled coil</keyword>
<evidence type="ECO:0000256" key="1">
    <source>
        <dbReference type="SAM" id="Coils"/>
    </source>
</evidence>
<dbReference type="PANTHER" id="PTHR45950:SF1">
    <property type="entry name" value="HOMEOBOX-LEUCINE ZIPPER PROTEIN ATHB-15"/>
    <property type="match status" value="1"/>
</dbReference>
<dbReference type="OrthoDB" id="5875390at2759"/>
<dbReference type="PANTHER" id="PTHR45950">
    <property type="entry name" value="HOMEOBOX-LEUCINE ZIPPER PROTEIN ATHB-14"/>
    <property type="match status" value="1"/>
</dbReference>
<reference evidence="2 3" key="1">
    <citation type="submission" date="2015-01" db="EMBL/GenBank/DDBJ databases">
        <title>Genome of allotetraploid Gossypium barbadense reveals genomic plasticity and fiber elongation in cotton evolution.</title>
        <authorList>
            <person name="Chen X."/>
            <person name="Liu X."/>
            <person name="Zhao B."/>
            <person name="Zheng H."/>
            <person name="Hu Y."/>
            <person name="Lu G."/>
            <person name="Yang C."/>
            <person name="Chen J."/>
            <person name="Shan C."/>
            <person name="Zhang L."/>
            <person name="Zhou Y."/>
            <person name="Wang L."/>
            <person name="Guo W."/>
            <person name="Bai Y."/>
            <person name="Ruan J."/>
            <person name="Shangguan X."/>
            <person name="Mao Y."/>
            <person name="Jiang J."/>
            <person name="Zhu Y."/>
            <person name="Lei J."/>
            <person name="Kang H."/>
            <person name="Chen S."/>
            <person name="He X."/>
            <person name="Wang R."/>
            <person name="Wang Y."/>
            <person name="Chen J."/>
            <person name="Wang L."/>
            <person name="Yu S."/>
            <person name="Wang B."/>
            <person name="Wei J."/>
            <person name="Song S."/>
            <person name="Lu X."/>
            <person name="Gao Z."/>
            <person name="Gu W."/>
            <person name="Deng X."/>
            <person name="Ma D."/>
            <person name="Wang S."/>
            <person name="Liang W."/>
            <person name="Fang L."/>
            <person name="Cai C."/>
            <person name="Zhu X."/>
            <person name="Zhou B."/>
            <person name="Zhang Y."/>
            <person name="Chen Z."/>
            <person name="Xu S."/>
            <person name="Zhu R."/>
            <person name="Wang S."/>
            <person name="Zhang T."/>
            <person name="Zhao G."/>
        </authorList>
    </citation>
    <scope>NUCLEOTIDE SEQUENCE [LARGE SCALE GENOMIC DNA]</scope>
    <source>
        <strain evidence="3">cv. Xinhai21</strain>
        <tissue evidence="2">Leaf</tissue>
    </source>
</reference>
<protein>
    <recommendedName>
        <fullName evidence="4">BZIP domain-containing protein</fullName>
    </recommendedName>
</protein>
<sequence>MAVNQTAALKVGCREKQRKEASRLQAVNRKLTAMNKLLMEENDRLQNAPYVLLFLHSRLLHIAEETLTEFLSKATGTAVEWVQMSGMKIPGRLYLGTQTCI</sequence>
<dbReference type="InterPro" id="IPR044830">
    <property type="entry name" value="HD-Zip_III"/>
</dbReference>
<feature type="coiled-coil region" evidence="1">
    <location>
        <begin position="14"/>
        <end position="48"/>
    </location>
</feature>
<proteinExistence type="predicted"/>
<dbReference type="CDD" id="cd14686">
    <property type="entry name" value="bZIP"/>
    <property type="match status" value="1"/>
</dbReference>
<name>A0A2P5YXN9_GOSBA</name>
<evidence type="ECO:0008006" key="4">
    <source>
        <dbReference type="Google" id="ProtNLM"/>
    </source>
</evidence>
<dbReference type="Proteomes" id="UP000239757">
    <property type="component" value="Unassembled WGS sequence"/>
</dbReference>
<evidence type="ECO:0000313" key="2">
    <source>
        <dbReference type="EMBL" id="PPS20361.1"/>
    </source>
</evidence>
<organism evidence="2 3">
    <name type="scientific">Gossypium barbadense</name>
    <name type="common">Sea Island cotton</name>
    <name type="synonym">Hibiscus barbadensis</name>
    <dbReference type="NCBI Taxonomy" id="3634"/>
    <lineage>
        <taxon>Eukaryota</taxon>
        <taxon>Viridiplantae</taxon>
        <taxon>Streptophyta</taxon>
        <taxon>Embryophyta</taxon>
        <taxon>Tracheophyta</taxon>
        <taxon>Spermatophyta</taxon>
        <taxon>Magnoliopsida</taxon>
        <taxon>eudicotyledons</taxon>
        <taxon>Gunneridae</taxon>
        <taxon>Pentapetalae</taxon>
        <taxon>rosids</taxon>
        <taxon>malvids</taxon>
        <taxon>Malvales</taxon>
        <taxon>Malvaceae</taxon>
        <taxon>Malvoideae</taxon>
        <taxon>Gossypium</taxon>
    </lineage>
</organism>
<dbReference type="GO" id="GO:0003700">
    <property type="term" value="F:DNA-binding transcription factor activity"/>
    <property type="evidence" value="ECO:0007669"/>
    <property type="project" value="InterPro"/>
</dbReference>
<gene>
    <name evidence="2" type="ORF">GOBAR_AA00202</name>
</gene>